<proteinExistence type="predicted"/>
<dbReference type="EMBL" id="GGEC01065307">
    <property type="protein sequence ID" value="MBX45791.1"/>
    <property type="molecule type" value="Transcribed_RNA"/>
</dbReference>
<sequence length="53" mass="5949">MASNLQLGKTEYETAAYTCNSLLAIPHHNLSKAAILQNKRSRLDSFYSMHATH</sequence>
<dbReference type="AlphaFoldDB" id="A0A2P2NTT1"/>
<name>A0A2P2NTT1_RHIMU</name>
<evidence type="ECO:0000313" key="1">
    <source>
        <dbReference type="EMBL" id="MBX45791.1"/>
    </source>
</evidence>
<organism evidence="1">
    <name type="scientific">Rhizophora mucronata</name>
    <name type="common">Asiatic mangrove</name>
    <dbReference type="NCBI Taxonomy" id="61149"/>
    <lineage>
        <taxon>Eukaryota</taxon>
        <taxon>Viridiplantae</taxon>
        <taxon>Streptophyta</taxon>
        <taxon>Embryophyta</taxon>
        <taxon>Tracheophyta</taxon>
        <taxon>Spermatophyta</taxon>
        <taxon>Magnoliopsida</taxon>
        <taxon>eudicotyledons</taxon>
        <taxon>Gunneridae</taxon>
        <taxon>Pentapetalae</taxon>
        <taxon>rosids</taxon>
        <taxon>fabids</taxon>
        <taxon>Malpighiales</taxon>
        <taxon>Rhizophoraceae</taxon>
        <taxon>Rhizophora</taxon>
    </lineage>
</organism>
<accession>A0A2P2NTT1</accession>
<reference evidence="1" key="1">
    <citation type="submission" date="2018-02" db="EMBL/GenBank/DDBJ databases">
        <title>Rhizophora mucronata_Transcriptome.</title>
        <authorList>
            <person name="Meera S.P."/>
            <person name="Sreeshan A."/>
            <person name="Augustine A."/>
        </authorList>
    </citation>
    <scope>NUCLEOTIDE SEQUENCE</scope>
    <source>
        <tissue evidence="1">Leaf</tissue>
    </source>
</reference>
<protein>
    <submittedName>
        <fullName evidence="1">Uncharacterized protein</fullName>
    </submittedName>
</protein>